<comment type="caution">
    <text evidence="3">The sequence shown here is derived from an EMBL/GenBank/DDBJ whole genome shotgun (WGS) entry which is preliminary data.</text>
</comment>
<reference evidence="3 4" key="1">
    <citation type="journal article" date="2023" name="Arcadia Sci">
        <title>De novo assembly of a long-read Amblyomma americanum tick genome.</title>
        <authorList>
            <person name="Chou S."/>
            <person name="Poskanzer K.E."/>
            <person name="Rollins M."/>
            <person name="Thuy-Boun P.S."/>
        </authorList>
    </citation>
    <scope>NUCLEOTIDE SEQUENCE [LARGE SCALE GENOMIC DNA]</scope>
    <source>
        <strain evidence="3">F_SG_1</strain>
        <tissue evidence="3">Salivary glands</tissue>
    </source>
</reference>
<feature type="compositionally biased region" description="Polar residues" evidence="2">
    <location>
        <begin position="1"/>
        <end position="19"/>
    </location>
</feature>
<proteinExistence type="predicted"/>
<evidence type="ECO:0000313" key="4">
    <source>
        <dbReference type="Proteomes" id="UP001321473"/>
    </source>
</evidence>
<evidence type="ECO:0000256" key="1">
    <source>
        <dbReference type="SAM" id="Coils"/>
    </source>
</evidence>
<dbReference type="AlphaFoldDB" id="A0AAQ4D3D9"/>
<protein>
    <submittedName>
        <fullName evidence="3">Uncharacterized protein</fullName>
    </submittedName>
</protein>
<gene>
    <name evidence="3" type="ORF">V5799_000320</name>
</gene>
<feature type="coiled-coil region" evidence="1">
    <location>
        <begin position="195"/>
        <end position="236"/>
    </location>
</feature>
<dbReference type="EMBL" id="JARKHS020035710">
    <property type="protein sequence ID" value="KAK8756979.1"/>
    <property type="molecule type" value="Genomic_DNA"/>
</dbReference>
<feature type="region of interest" description="Disordered" evidence="2">
    <location>
        <begin position="1"/>
        <end position="55"/>
    </location>
</feature>
<keyword evidence="1" id="KW-0175">Coiled coil</keyword>
<feature type="compositionally biased region" description="Polar residues" evidence="2">
    <location>
        <begin position="413"/>
        <end position="427"/>
    </location>
</feature>
<keyword evidence="4" id="KW-1185">Reference proteome</keyword>
<accession>A0AAQ4D3D9</accession>
<dbReference type="Proteomes" id="UP001321473">
    <property type="component" value="Unassembled WGS sequence"/>
</dbReference>
<feature type="region of interest" description="Disordered" evidence="2">
    <location>
        <begin position="385"/>
        <end position="442"/>
    </location>
</feature>
<sequence>MQSSSDRPPQVRLLSSITEASKPVSECRGETRAPSGGAESKSCTVDAKPRRHKDGTLMTTVCGRAQAKGAGVGSGEPGQGVVAKPTTAARLSSRRDTASAILVSDKQDSGLDSHCRDHGSRESTLAPKDELLSLLDIIDERSVQLKERVRQMEKATGWDSAQQGSRSEVLEFYEKELQARLNQIEVERTKHRMVVRQLEATIHRMEGEKVACEEKLQDSLSERKELEKKVHSLHMQYVSGVPSSLPLAKPEAAEAWPSRSLHSLGAQKLARECAQGITSKEGKAKVSTILKESNPLELKKQLLLYTLENQALREKANEVEQHWFTKLSEWKATEASLRTDIQNLIQQREEYVHAVRRYQRGKPISQAKYKELEMTVWALDNPEDQRDYRRGEDLPPGGNRFLRPDDPGPSRSCHGNVSCKDSSSKAQSLPPMLVNQAKNTPLLPRRGTYATEFRRHSLAENSLEEASFSSEGMAYELVDPRHQKPRALSEPQVQQTQKTFRQDLGLGAAVMPSKAVRLMILEDDGDKGAKPGPQSNIEMICNEFDPLSTAERPCASKPFDFEDSLDLSIPLMPTRVSAVNASKPSRRSVNMNMNYLIPASGNSKITLDQKHRTFGKSKNEPYGAPLVCRHGVSIPLYHV</sequence>
<organism evidence="3 4">
    <name type="scientific">Amblyomma americanum</name>
    <name type="common">Lone star tick</name>
    <dbReference type="NCBI Taxonomy" id="6943"/>
    <lineage>
        <taxon>Eukaryota</taxon>
        <taxon>Metazoa</taxon>
        <taxon>Ecdysozoa</taxon>
        <taxon>Arthropoda</taxon>
        <taxon>Chelicerata</taxon>
        <taxon>Arachnida</taxon>
        <taxon>Acari</taxon>
        <taxon>Parasitiformes</taxon>
        <taxon>Ixodida</taxon>
        <taxon>Ixodoidea</taxon>
        <taxon>Ixodidae</taxon>
        <taxon>Amblyomminae</taxon>
        <taxon>Amblyomma</taxon>
    </lineage>
</organism>
<name>A0AAQ4D3D9_AMBAM</name>
<evidence type="ECO:0000313" key="3">
    <source>
        <dbReference type="EMBL" id="KAK8756979.1"/>
    </source>
</evidence>
<feature type="region of interest" description="Disordered" evidence="2">
    <location>
        <begin position="67"/>
        <end position="96"/>
    </location>
</feature>
<evidence type="ECO:0000256" key="2">
    <source>
        <dbReference type="SAM" id="MobiDB-lite"/>
    </source>
</evidence>